<evidence type="ECO:0000256" key="4">
    <source>
        <dbReference type="ARBA" id="ARBA00022737"/>
    </source>
</evidence>
<proteinExistence type="inferred from homology"/>
<dbReference type="GO" id="GO:0032956">
    <property type="term" value="P:regulation of actin cytoskeleton organization"/>
    <property type="evidence" value="ECO:0007669"/>
    <property type="project" value="TreeGrafter"/>
</dbReference>
<organism evidence="7 8">
    <name type="scientific">Acrasis kona</name>
    <dbReference type="NCBI Taxonomy" id="1008807"/>
    <lineage>
        <taxon>Eukaryota</taxon>
        <taxon>Discoba</taxon>
        <taxon>Heterolobosea</taxon>
        <taxon>Tetramitia</taxon>
        <taxon>Eutetramitia</taxon>
        <taxon>Acrasidae</taxon>
        <taxon>Acrasis</taxon>
    </lineage>
</organism>
<evidence type="ECO:0000256" key="2">
    <source>
        <dbReference type="ARBA" id="ARBA00018867"/>
    </source>
</evidence>
<evidence type="ECO:0000313" key="6">
    <source>
        <dbReference type="EMBL" id="KAL0480385.1"/>
    </source>
</evidence>
<feature type="repeat" description="WD" evidence="5">
    <location>
        <begin position="257"/>
        <end position="298"/>
    </location>
</feature>
<dbReference type="PROSITE" id="PS50294">
    <property type="entry name" value="WD_REPEATS_REGION"/>
    <property type="match status" value="3"/>
</dbReference>
<reference evidence="7 8" key="1">
    <citation type="submission" date="2024-03" db="EMBL/GenBank/DDBJ databases">
        <title>The Acrasis kona genome and developmental transcriptomes reveal deep origins of eukaryotic multicellular pathways.</title>
        <authorList>
            <person name="Sheikh S."/>
            <person name="Fu C.-J."/>
            <person name="Brown M.W."/>
            <person name="Baldauf S.L."/>
        </authorList>
    </citation>
    <scope>NUCLEOTIDE SEQUENCE [LARGE SCALE GENOMIC DNA]</scope>
    <source>
        <strain evidence="7 8">ATCC MYA-3509</strain>
    </source>
</reference>
<sequence>MPGVILCTASYDRTIRFWEATTGQCHHSVQYTDPQVNTLAITHNKEFLAAAGNNHVRLYHLNSVFSNSQQSPVIGSFDGHTGNVLSIGFNDTDSWLYTGSEDSTVRVWDIRTFSAKRNYKCSGAVNTVSLHPGQNDLVSGDETGAVRIWDLIADKCVFKVHPNGRVGIRSLSVSADGNRCAVANNEGDVFVYDVTRNESLSMKLLYKFKAHSRYILKCLISPDVKQICTASADQTVKLWDMSNLSEKNQQVLLTDTLEGHKRWVWDCAYSSDSAYLVTASSDMTARLWDLNKGEVIKEYRGHQKAVVCIALNDQPKK</sequence>
<comment type="similarity">
    <text evidence="1">Belongs to the WD repeat LST8 family.</text>
</comment>
<feature type="repeat" description="WD" evidence="5">
    <location>
        <begin position="208"/>
        <end position="249"/>
    </location>
</feature>
<gene>
    <name evidence="6" type="ORF">AKO1_002835</name>
    <name evidence="7" type="ORF">AKO1_004701</name>
</gene>
<keyword evidence="8" id="KW-1185">Reference proteome</keyword>
<feature type="repeat" description="WD" evidence="5">
    <location>
        <begin position="1"/>
        <end position="28"/>
    </location>
</feature>
<dbReference type="InterPro" id="IPR015943">
    <property type="entry name" value="WD40/YVTN_repeat-like_dom_sf"/>
</dbReference>
<dbReference type="EMBL" id="JAOPGA020001019">
    <property type="protein sequence ID" value="KAL0484061.1"/>
    <property type="molecule type" value="Genomic_DNA"/>
</dbReference>
<dbReference type="SUPFAM" id="SSF50998">
    <property type="entry name" value="Quinoprotein alcohol dehydrogenase-like"/>
    <property type="match status" value="1"/>
</dbReference>
<dbReference type="SMART" id="SM00320">
    <property type="entry name" value="WD40"/>
    <property type="match status" value="6"/>
</dbReference>
<feature type="repeat" description="WD" evidence="5">
    <location>
        <begin position="77"/>
        <end position="118"/>
    </location>
</feature>
<protein>
    <recommendedName>
        <fullName evidence="2">Target of rapamycin complex subunit LST8</fullName>
    </recommendedName>
</protein>
<evidence type="ECO:0000313" key="7">
    <source>
        <dbReference type="EMBL" id="KAL0484061.1"/>
    </source>
</evidence>
<dbReference type="PANTHER" id="PTHR19842">
    <property type="entry name" value="G BETA-LIKE PROTEIN GBL"/>
    <property type="match status" value="1"/>
</dbReference>
<comment type="caution">
    <text evidence="7">The sequence shown here is derived from an EMBL/GenBank/DDBJ whole genome shotgun (WGS) entry which is preliminary data.</text>
</comment>
<dbReference type="GO" id="GO:0031931">
    <property type="term" value="C:TORC1 complex"/>
    <property type="evidence" value="ECO:0007669"/>
    <property type="project" value="InterPro"/>
</dbReference>
<dbReference type="InterPro" id="IPR011047">
    <property type="entry name" value="Quinoprotein_ADH-like_sf"/>
</dbReference>
<dbReference type="PROSITE" id="PS50082">
    <property type="entry name" value="WD_REPEATS_2"/>
    <property type="match status" value="5"/>
</dbReference>
<dbReference type="InterPro" id="IPR001680">
    <property type="entry name" value="WD40_rpt"/>
</dbReference>
<dbReference type="Proteomes" id="UP001431209">
    <property type="component" value="Unassembled WGS sequence"/>
</dbReference>
<evidence type="ECO:0000256" key="5">
    <source>
        <dbReference type="PROSITE-ProRule" id="PRU00221"/>
    </source>
</evidence>
<dbReference type="PROSITE" id="PS00678">
    <property type="entry name" value="WD_REPEATS_1"/>
    <property type="match status" value="4"/>
</dbReference>
<dbReference type="InterPro" id="IPR037588">
    <property type="entry name" value="MLST8"/>
</dbReference>
<keyword evidence="3 5" id="KW-0853">WD repeat</keyword>
<dbReference type="PANTHER" id="PTHR19842:SF0">
    <property type="entry name" value="TARGET OF RAPAMYCIN COMPLEX SUBUNIT LST8"/>
    <property type="match status" value="1"/>
</dbReference>
<evidence type="ECO:0000313" key="8">
    <source>
        <dbReference type="Proteomes" id="UP001431209"/>
    </source>
</evidence>
<dbReference type="InterPro" id="IPR019775">
    <property type="entry name" value="WD40_repeat_CS"/>
</dbReference>
<dbReference type="GO" id="GO:0031929">
    <property type="term" value="P:TOR signaling"/>
    <property type="evidence" value="ECO:0007669"/>
    <property type="project" value="InterPro"/>
</dbReference>
<dbReference type="Pfam" id="PF00400">
    <property type="entry name" value="WD40"/>
    <property type="match status" value="4"/>
</dbReference>
<evidence type="ECO:0000256" key="1">
    <source>
        <dbReference type="ARBA" id="ARBA00009890"/>
    </source>
</evidence>
<keyword evidence="4" id="KW-0677">Repeat</keyword>
<dbReference type="PRINTS" id="PR00320">
    <property type="entry name" value="GPROTEINBRPT"/>
</dbReference>
<feature type="repeat" description="WD" evidence="5">
    <location>
        <begin position="122"/>
        <end position="159"/>
    </location>
</feature>
<dbReference type="AlphaFoldDB" id="A0AAW2Z2P0"/>
<name>A0AAW2Z2P0_9EUKA</name>
<dbReference type="GO" id="GO:0031932">
    <property type="term" value="C:TORC2 complex"/>
    <property type="evidence" value="ECO:0007669"/>
    <property type="project" value="InterPro"/>
</dbReference>
<evidence type="ECO:0000256" key="3">
    <source>
        <dbReference type="ARBA" id="ARBA00022574"/>
    </source>
</evidence>
<dbReference type="CDD" id="cd00200">
    <property type="entry name" value="WD40"/>
    <property type="match status" value="1"/>
</dbReference>
<dbReference type="Gene3D" id="2.130.10.10">
    <property type="entry name" value="YVTN repeat-like/Quinoprotein amine dehydrogenase"/>
    <property type="match status" value="1"/>
</dbReference>
<accession>A0AAW2Z2P0</accession>
<dbReference type="InterPro" id="IPR020472">
    <property type="entry name" value="WD40_PAC1"/>
</dbReference>
<dbReference type="EMBL" id="JAOPGA020000656">
    <property type="protein sequence ID" value="KAL0480385.1"/>
    <property type="molecule type" value="Genomic_DNA"/>
</dbReference>